<keyword evidence="1" id="KW-1133">Transmembrane helix</keyword>
<evidence type="ECO:0008006" key="4">
    <source>
        <dbReference type="Google" id="ProtNLM"/>
    </source>
</evidence>
<evidence type="ECO:0000256" key="1">
    <source>
        <dbReference type="SAM" id="Phobius"/>
    </source>
</evidence>
<keyword evidence="1" id="KW-0472">Membrane</keyword>
<evidence type="ECO:0000313" key="3">
    <source>
        <dbReference type="Proteomes" id="UP000229699"/>
    </source>
</evidence>
<gene>
    <name evidence="2" type="ORF">COW97_00170</name>
</gene>
<dbReference type="SUPFAM" id="SSF143011">
    <property type="entry name" value="RelE-like"/>
    <property type="match status" value="1"/>
</dbReference>
<dbReference type="InterPro" id="IPR009241">
    <property type="entry name" value="HigB-like"/>
</dbReference>
<dbReference type="Pfam" id="PF05973">
    <property type="entry name" value="Gp49"/>
    <property type="match status" value="1"/>
</dbReference>
<dbReference type="AlphaFoldDB" id="A0A2H0C237"/>
<proteinExistence type="predicted"/>
<evidence type="ECO:0000313" key="2">
    <source>
        <dbReference type="EMBL" id="PIP63881.1"/>
    </source>
</evidence>
<reference evidence="2 3" key="1">
    <citation type="submission" date="2017-09" db="EMBL/GenBank/DDBJ databases">
        <title>Depth-based differentiation of microbial function through sediment-hosted aquifers and enrichment of novel symbionts in the deep terrestrial subsurface.</title>
        <authorList>
            <person name="Probst A.J."/>
            <person name="Ladd B."/>
            <person name="Jarett J.K."/>
            <person name="Geller-Mcgrath D.E."/>
            <person name="Sieber C.M."/>
            <person name="Emerson J.B."/>
            <person name="Anantharaman K."/>
            <person name="Thomas B.C."/>
            <person name="Malmstrom R."/>
            <person name="Stieglmeier M."/>
            <person name="Klingl A."/>
            <person name="Woyke T."/>
            <person name="Ryan C.M."/>
            <person name="Banfield J.F."/>
        </authorList>
    </citation>
    <scope>NUCLEOTIDE SEQUENCE [LARGE SCALE GENOMIC DNA]</scope>
    <source>
        <strain evidence="2">CG22_combo_CG10-13_8_21_14_all_34_12</strain>
    </source>
</reference>
<keyword evidence="1" id="KW-0812">Transmembrane</keyword>
<dbReference type="EMBL" id="PCTC01000004">
    <property type="protein sequence ID" value="PIP63881.1"/>
    <property type="molecule type" value="Genomic_DNA"/>
</dbReference>
<feature type="transmembrane region" description="Helical" evidence="1">
    <location>
        <begin position="71"/>
        <end position="87"/>
    </location>
</feature>
<organism evidence="2 3">
    <name type="scientific">Candidatus Roizmanbacteria bacterium CG22_combo_CG10-13_8_21_14_all_34_12</name>
    <dbReference type="NCBI Taxonomy" id="1974860"/>
    <lineage>
        <taxon>Bacteria</taxon>
        <taxon>Candidatus Roizmaniibacteriota</taxon>
    </lineage>
</organism>
<dbReference type="Proteomes" id="UP000229699">
    <property type="component" value="Unassembled WGS sequence"/>
</dbReference>
<name>A0A2H0C237_9BACT</name>
<dbReference type="InterPro" id="IPR035093">
    <property type="entry name" value="RelE/ParE_toxin_dom_sf"/>
</dbReference>
<accession>A0A2H0C237</accession>
<sequence length="109" mass="13300">MQWQVKFFQNYRGDYPVKDFIMKQDEKTYAKILALIKLLNNNGPFIRPPYVKKIIDNVWELRITGKTQIRIFYIYFNNIFYLLHIFIKKTQKTPNNEIKIALDRARRII</sequence>
<comment type="caution">
    <text evidence="2">The sequence shown here is derived from an EMBL/GenBank/DDBJ whole genome shotgun (WGS) entry which is preliminary data.</text>
</comment>
<protein>
    <recommendedName>
        <fullName evidence="4">Addiction module toxin RelE</fullName>
    </recommendedName>
</protein>